<evidence type="ECO:0000259" key="9">
    <source>
        <dbReference type="PROSITE" id="PS50929"/>
    </source>
</evidence>
<dbReference type="Pfam" id="PF00005">
    <property type="entry name" value="ABC_tran"/>
    <property type="match status" value="1"/>
</dbReference>
<dbReference type="GO" id="GO:0005524">
    <property type="term" value="F:ATP binding"/>
    <property type="evidence" value="ECO:0007669"/>
    <property type="project" value="UniProtKB-KW"/>
</dbReference>
<dbReference type="PANTHER" id="PTHR24221">
    <property type="entry name" value="ATP-BINDING CASSETTE SUB-FAMILY B"/>
    <property type="match status" value="1"/>
</dbReference>
<keyword evidence="3" id="KW-0547">Nucleotide-binding</keyword>
<protein>
    <submittedName>
        <fullName evidence="10">Thiol reductant ABC exporter subunit CydD</fullName>
    </submittedName>
</protein>
<dbReference type="AlphaFoldDB" id="A0A841YCK5"/>
<dbReference type="SMART" id="SM00382">
    <property type="entry name" value="AAA"/>
    <property type="match status" value="1"/>
</dbReference>
<keyword evidence="4" id="KW-0067">ATP-binding</keyword>
<dbReference type="Gene3D" id="3.40.50.300">
    <property type="entry name" value="P-loop containing nucleotide triphosphate hydrolases"/>
    <property type="match status" value="1"/>
</dbReference>
<evidence type="ECO:0000256" key="6">
    <source>
        <dbReference type="ARBA" id="ARBA00023136"/>
    </source>
</evidence>
<dbReference type="PROSITE" id="PS50893">
    <property type="entry name" value="ABC_TRANSPORTER_2"/>
    <property type="match status" value="1"/>
</dbReference>
<evidence type="ECO:0000256" key="5">
    <source>
        <dbReference type="ARBA" id="ARBA00022989"/>
    </source>
</evidence>
<dbReference type="GO" id="GO:0042883">
    <property type="term" value="P:cysteine transport"/>
    <property type="evidence" value="ECO:0007669"/>
    <property type="project" value="InterPro"/>
</dbReference>
<gene>
    <name evidence="10" type="primary">cydD</name>
    <name evidence="10" type="ORF">HB844_04170</name>
</gene>
<dbReference type="InterPro" id="IPR039421">
    <property type="entry name" value="Type_1_exporter"/>
</dbReference>
<dbReference type="InterPro" id="IPR003439">
    <property type="entry name" value="ABC_transporter-like_ATP-bd"/>
</dbReference>
<dbReference type="Proteomes" id="UP000571128">
    <property type="component" value="Unassembled WGS sequence"/>
</dbReference>
<comment type="caution">
    <text evidence="10">The sequence shown here is derived from an EMBL/GenBank/DDBJ whole genome shotgun (WGS) entry which is preliminary data.</text>
</comment>
<evidence type="ECO:0000256" key="4">
    <source>
        <dbReference type="ARBA" id="ARBA00022840"/>
    </source>
</evidence>
<feature type="domain" description="ABC transporter" evidence="8">
    <location>
        <begin position="336"/>
        <end position="568"/>
    </location>
</feature>
<comment type="subcellular location">
    <subcellularLocation>
        <location evidence="1">Cell membrane</location>
        <topology evidence="1">Multi-pass membrane protein</topology>
    </subcellularLocation>
</comment>
<evidence type="ECO:0000313" key="10">
    <source>
        <dbReference type="EMBL" id="MBC1398062.1"/>
    </source>
</evidence>
<dbReference type="InterPro" id="IPR011527">
    <property type="entry name" value="ABC1_TM_dom"/>
</dbReference>
<feature type="transmembrane region" description="Helical" evidence="7">
    <location>
        <begin position="134"/>
        <end position="150"/>
    </location>
</feature>
<reference evidence="10 11" key="1">
    <citation type="submission" date="2020-03" db="EMBL/GenBank/DDBJ databases">
        <title>Soil Listeria distribution.</title>
        <authorList>
            <person name="Liao J."/>
            <person name="Wiedmann M."/>
        </authorList>
    </citation>
    <scope>NUCLEOTIDE SEQUENCE [LARGE SCALE GENOMIC DNA]</scope>
    <source>
        <strain evidence="10 11">FSL L7-1645</strain>
    </source>
</reference>
<evidence type="ECO:0000256" key="7">
    <source>
        <dbReference type="SAM" id="Phobius"/>
    </source>
</evidence>
<name>A0A841YCK5_9LIST</name>
<feature type="transmembrane region" description="Helical" evidence="7">
    <location>
        <begin position="235"/>
        <end position="260"/>
    </location>
</feature>
<dbReference type="InterPro" id="IPR036640">
    <property type="entry name" value="ABC1_TM_sf"/>
</dbReference>
<dbReference type="GO" id="GO:0140359">
    <property type="term" value="F:ABC-type transporter activity"/>
    <property type="evidence" value="ECO:0007669"/>
    <property type="project" value="InterPro"/>
</dbReference>
<sequence length="573" mass="63689">MGKDIFKYKGIKKILAILAALTLVQGAAIIVMASTLAEAITKLFNGEALSTVALQMAFFAGALFVRHFLNVWKKGIVYKFASKTGETMREELLENLFVLGPRFTREEGTGKVVTMVMEGVQDFRRFIELFLPKFINMAIIPAMIWIYVLTQDGKSALILFITFPVLILFLIILGLAAKKQADSQFESYRILSNHFVDSLKGLETLKYLGLSHSHERSIAETSSSYRRATMKTLRVAFLSSFALDFFTMLSIAVVALFLGLGLIDGVILLTPALAILILAPEYFLPVRELGSDYHATLDGQEAGRVIQAIIDRGKETQEMNEGADVPAYTSDSVLSLEGISVNYAEGQQDSLARADFTVTGFAKIGIIGATGAGKSTMIDVLSGFLAPTMGDIQVNQTPVRLHRYAWQKQVTYIPQHPYLFHDTISGNVKFYHPEASDEAIQAATKAAGLDYFVQQLDDKYETIVGEAGRTLSGGQEQRIALARAFLSDRQIVLMDEPTAHLDIETEYELKAPMLDLFNNRLVFFATHRLHWMLEMDQIIVLDKGAIVETGTHDELVSKKGFYYDLIKAQLEEI</sequence>
<keyword evidence="2 7" id="KW-0812">Transmembrane</keyword>
<dbReference type="FunFam" id="3.40.50.300:FF:001542">
    <property type="entry name" value="Thiol reductant ABC exporter subunit CydD"/>
    <property type="match status" value="1"/>
</dbReference>
<dbReference type="GO" id="GO:0034040">
    <property type="term" value="F:ATPase-coupled lipid transmembrane transporter activity"/>
    <property type="evidence" value="ECO:0007669"/>
    <property type="project" value="TreeGrafter"/>
</dbReference>
<dbReference type="PANTHER" id="PTHR24221:SF614">
    <property type="entry name" value="GLUTATHIONE_L-CYSTEINE TRANSPORT SYSTEM ATP-BINDING_PERMEASE PROTEIN CYDC"/>
    <property type="match status" value="1"/>
</dbReference>
<dbReference type="InterPro" id="IPR027417">
    <property type="entry name" value="P-loop_NTPase"/>
</dbReference>
<dbReference type="NCBIfam" id="TIGR02857">
    <property type="entry name" value="CydD"/>
    <property type="match status" value="1"/>
</dbReference>
<dbReference type="PROSITE" id="PS50929">
    <property type="entry name" value="ABC_TM1F"/>
    <property type="match status" value="1"/>
</dbReference>
<dbReference type="RefSeq" id="WP_115095596.1">
    <property type="nucleotide sequence ID" value="NZ_JAARPY010000003.1"/>
</dbReference>
<evidence type="ECO:0000259" key="8">
    <source>
        <dbReference type="PROSITE" id="PS50893"/>
    </source>
</evidence>
<evidence type="ECO:0000256" key="3">
    <source>
        <dbReference type="ARBA" id="ARBA00022741"/>
    </source>
</evidence>
<feature type="transmembrane region" description="Helical" evidence="7">
    <location>
        <begin position="156"/>
        <end position="177"/>
    </location>
</feature>
<feature type="transmembrane region" description="Helical" evidence="7">
    <location>
        <begin position="266"/>
        <end position="284"/>
    </location>
</feature>
<dbReference type="Pfam" id="PF00664">
    <property type="entry name" value="ABC_membrane"/>
    <property type="match status" value="1"/>
</dbReference>
<evidence type="ECO:0000313" key="11">
    <source>
        <dbReference type="Proteomes" id="UP000571128"/>
    </source>
</evidence>
<organism evidence="10 11">
    <name type="scientific">Listeria fleischmannii</name>
    <dbReference type="NCBI Taxonomy" id="1069827"/>
    <lineage>
        <taxon>Bacteria</taxon>
        <taxon>Bacillati</taxon>
        <taxon>Bacillota</taxon>
        <taxon>Bacilli</taxon>
        <taxon>Bacillales</taxon>
        <taxon>Listeriaceae</taxon>
        <taxon>Listeria</taxon>
    </lineage>
</organism>
<feature type="transmembrane region" description="Helical" evidence="7">
    <location>
        <begin position="49"/>
        <end position="69"/>
    </location>
</feature>
<dbReference type="SUPFAM" id="SSF90123">
    <property type="entry name" value="ABC transporter transmembrane region"/>
    <property type="match status" value="1"/>
</dbReference>
<dbReference type="GO" id="GO:0005886">
    <property type="term" value="C:plasma membrane"/>
    <property type="evidence" value="ECO:0007669"/>
    <property type="project" value="UniProtKB-SubCell"/>
</dbReference>
<keyword evidence="5 7" id="KW-1133">Transmembrane helix</keyword>
<dbReference type="SUPFAM" id="SSF52540">
    <property type="entry name" value="P-loop containing nucleoside triphosphate hydrolases"/>
    <property type="match status" value="1"/>
</dbReference>
<dbReference type="InterPro" id="IPR003593">
    <property type="entry name" value="AAA+_ATPase"/>
</dbReference>
<feature type="domain" description="ABC transmembrane type-1" evidence="9">
    <location>
        <begin position="16"/>
        <end position="298"/>
    </location>
</feature>
<dbReference type="InterPro" id="IPR014216">
    <property type="entry name" value="ABC_transptr_CydD"/>
</dbReference>
<dbReference type="EMBL" id="JAARPY010000003">
    <property type="protein sequence ID" value="MBC1398062.1"/>
    <property type="molecule type" value="Genomic_DNA"/>
</dbReference>
<evidence type="ECO:0000256" key="1">
    <source>
        <dbReference type="ARBA" id="ARBA00004651"/>
    </source>
</evidence>
<accession>A0A841YCK5</accession>
<proteinExistence type="predicted"/>
<evidence type="ECO:0000256" key="2">
    <source>
        <dbReference type="ARBA" id="ARBA00022692"/>
    </source>
</evidence>
<keyword evidence="6 7" id="KW-0472">Membrane</keyword>
<dbReference type="CDD" id="cd18584">
    <property type="entry name" value="ABC_6TM_AarD_CydD"/>
    <property type="match status" value="1"/>
</dbReference>
<dbReference type="GO" id="GO:0016887">
    <property type="term" value="F:ATP hydrolysis activity"/>
    <property type="evidence" value="ECO:0007669"/>
    <property type="project" value="InterPro"/>
</dbReference>
<dbReference type="Gene3D" id="1.20.1560.10">
    <property type="entry name" value="ABC transporter type 1, transmembrane domain"/>
    <property type="match status" value="1"/>
</dbReference>